<dbReference type="RefSeq" id="WP_184585741.1">
    <property type="nucleotide sequence ID" value="NZ_JACHLI010000001.1"/>
</dbReference>
<dbReference type="EMBL" id="JACHLI010000001">
    <property type="protein sequence ID" value="MBB4861480.1"/>
    <property type="molecule type" value="Genomic_DNA"/>
</dbReference>
<dbReference type="AlphaFoldDB" id="A0A7W7KFC7"/>
<comment type="caution">
    <text evidence="1">The sequence shown here is derived from an EMBL/GenBank/DDBJ whole genome shotgun (WGS) entry which is preliminary data.</text>
</comment>
<organism evidence="1 2">
    <name type="scientific">Pseudomonas nitroreducens</name>
    <dbReference type="NCBI Taxonomy" id="46680"/>
    <lineage>
        <taxon>Bacteria</taxon>
        <taxon>Pseudomonadati</taxon>
        <taxon>Pseudomonadota</taxon>
        <taxon>Gammaproteobacteria</taxon>
        <taxon>Pseudomonadales</taxon>
        <taxon>Pseudomonadaceae</taxon>
        <taxon>Pseudomonas</taxon>
    </lineage>
</organism>
<gene>
    <name evidence="1" type="ORF">HNP46_000291</name>
</gene>
<evidence type="ECO:0000313" key="2">
    <source>
        <dbReference type="Proteomes" id="UP000566995"/>
    </source>
</evidence>
<reference evidence="1 2" key="1">
    <citation type="submission" date="2020-08" db="EMBL/GenBank/DDBJ databases">
        <title>Functional genomics of gut bacteria from endangered species of beetles.</title>
        <authorList>
            <person name="Carlos-Shanley C."/>
        </authorList>
    </citation>
    <scope>NUCLEOTIDE SEQUENCE [LARGE SCALE GENOMIC DNA]</scope>
    <source>
        <strain evidence="1 2">S00179</strain>
    </source>
</reference>
<evidence type="ECO:0000313" key="1">
    <source>
        <dbReference type="EMBL" id="MBB4861480.1"/>
    </source>
</evidence>
<protein>
    <submittedName>
        <fullName evidence="1">Uncharacterized protein</fullName>
    </submittedName>
</protein>
<sequence>MGQEAPKNREEAMVIIDTFIEENLVVCCQELYQYDQGTLIADLKNLKFLQDTLAEFDQDARKLIPTIITSSMLRRIATQNGAELQPSPLLRMGAKPSAAVFAQDNLKQISRELSAWQTSGMLSEGSKLGELGAILQAQFPVDFMQVAEQIATRCIIKAYANS</sequence>
<proteinExistence type="predicted"/>
<name>A0A7W7KFC7_PSENT</name>
<accession>A0A7W7KFC7</accession>
<dbReference type="Proteomes" id="UP000566995">
    <property type="component" value="Unassembled WGS sequence"/>
</dbReference>